<dbReference type="InterPro" id="IPR051013">
    <property type="entry name" value="MBL_superfamily_lactonases"/>
</dbReference>
<comment type="similarity">
    <text evidence="2">Belongs to the metallo-beta-lactamase superfamily.</text>
</comment>
<evidence type="ECO:0000313" key="7">
    <source>
        <dbReference type="EMBL" id="ROO88637.1"/>
    </source>
</evidence>
<comment type="cofactor">
    <cofactor evidence="1">
        <name>Zn(2+)</name>
        <dbReference type="ChEBI" id="CHEBI:29105"/>
    </cofactor>
</comment>
<dbReference type="RefSeq" id="WP_123667851.1">
    <property type="nucleotide sequence ID" value="NZ_RJKE01000001.1"/>
</dbReference>
<keyword evidence="4 7" id="KW-0378">Hydrolase</keyword>
<dbReference type="Pfam" id="PF00753">
    <property type="entry name" value="Lactamase_B"/>
    <property type="match status" value="1"/>
</dbReference>
<name>A0A3N1D537_9ACTN</name>
<dbReference type="EMBL" id="RJKE01000001">
    <property type="protein sequence ID" value="ROO88637.1"/>
    <property type="molecule type" value="Genomic_DNA"/>
</dbReference>
<protein>
    <submittedName>
        <fullName evidence="7">Glyoxylase-like metal-dependent hydrolase (Beta-lactamase superfamily II)</fullName>
    </submittedName>
</protein>
<dbReference type="GO" id="GO:0016787">
    <property type="term" value="F:hydrolase activity"/>
    <property type="evidence" value="ECO:0007669"/>
    <property type="project" value="UniProtKB-KW"/>
</dbReference>
<dbReference type="InterPro" id="IPR001279">
    <property type="entry name" value="Metallo-B-lactamas"/>
</dbReference>
<dbReference type="PANTHER" id="PTHR42978:SF7">
    <property type="entry name" value="METALLO-HYDROLASE RV2300C-RELATED"/>
    <property type="match status" value="1"/>
</dbReference>
<dbReference type="InterPro" id="IPR036866">
    <property type="entry name" value="RibonucZ/Hydroxyglut_hydro"/>
</dbReference>
<dbReference type="PANTHER" id="PTHR42978">
    <property type="entry name" value="QUORUM-QUENCHING LACTONASE YTNP-RELATED-RELATED"/>
    <property type="match status" value="1"/>
</dbReference>
<keyword evidence="8" id="KW-1185">Reference proteome</keyword>
<evidence type="ECO:0000256" key="1">
    <source>
        <dbReference type="ARBA" id="ARBA00001947"/>
    </source>
</evidence>
<feature type="domain" description="Metallo-beta-lactamase" evidence="6">
    <location>
        <begin position="19"/>
        <end position="247"/>
    </location>
</feature>
<dbReference type="OrthoDB" id="5177904at2"/>
<dbReference type="SUPFAM" id="SSF56281">
    <property type="entry name" value="Metallo-hydrolase/oxidoreductase"/>
    <property type="match status" value="1"/>
</dbReference>
<dbReference type="SMART" id="SM00849">
    <property type="entry name" value="Lactamase_B"/>
    <property type="match status" value="1"/>
</dbReference>
<evidence type="ECO:0000259" key="6">
    <source>
        <dbReference type="SMART" id="SM00849"/>
    </source>
</evidence>
<sequence>MKIHHVNCGSMRMPTAPLVCHVLVVETDAGLVLVDTGFGLRDVAEPGRLGPMRRVIRPVLAEEETAVRRVEALGFRREDVRHIVLTHFDLDHIGGLADFPEARVHVTAAEAEGAVHAPSLRERVRYRPVQWAHGPRLVEHGPGGEAWRGFAAARELTEIASGIVLVPLPGHTRGHAAVAVDAGDRWVLHCGDAFYHRGALDSSRIPFVLRAQETLVAFDGGQVRRNQARLAALHAEGSPDLRIVSSHDPSLLAAAQAPS</sequence>
<gene>
    <name evidence="7" type="ORF">EDD29_6311</name>
</gene>
<evidence type="ECO:0000256" key="2">
    <source>
        <dbReference type="ARBA" id="ARBA00007749"/>
    </source>
</evidence>
<organism evidence="7 8">
    <name type="scientific">Actinocorallia herbida</name>
    <dbReference type="NCBI Taxonomy" id="58109"/>
    <lineage>
        <taxon>Bacteria</taxon>
        <taxon>Bacillati</taxon>
        <taxon>Actinomycetota</taxon>
        <taxon>Actinomycetes</taxon>
        <taxon>Streptosporangiales</taxon>
        <taxon>Thermomonosporaceae</taxon>
        <taxon>Actinocorallia</taxon>
    </lineage>
</organism>
<comment type="caution">
    <text evidence="7">The sequence shown here is derived from an EMBL/GenBank/DDBJ whole genome shotgun (WGS) entry which is preliminary data.</text>
</comment>
<proteinExistence type="inferred from homology"/>
<evidence type="ECO:0000313" key="8">
    <source>
        <dbReference type="Proteomes" id="UP000272400"/>
    </source>
</evidence>
<accession>A0A3N1D537</accession>
<dbReference type="Proteomes" id="UP000272400">
    <property type="component" value="Unassembled WGS sequence"/>
</dbReference>
<evidence type="ECO:0000256" key="3">
    <source>
        <dbReference type="ARBA" id="ARBA00022723"/>
    </source>
</evidence>
<keyword evidence="5" id="KW-0862">Zinc</keyword>
<dbReference type="AlphaFoldDB" id="A0A3N1D537"/>
<reference evidence="7 8" key="1">
    <citation type="submission" date="2018-11" db="EMBL/GenBank/DDBJ databases">
        <title>Sequencing the genomes of 1000 actinobacteria strains.</title>
        <authorList>
            <person name="Klenk H.-P."/>
        </authorList>
    </citation>
    <scope>NUCLEOTIDE SEQUENCE [LARGE SCALE GENOMIC DNA]</scope>
    <source>
        <strain evidence="7 8">DSM 44254</strain>
    </source>
</reference>
<dbReference type="Gene3D" id="3.60.15.10">
    <property type="entry name" value="Ribonuclease Z/Hydroxyacylglutathione hydrolase-like"/>
    <property type="match status" value="1"/>
</dbReference>
<keyword evidence="3" id="KW-0479">Metal-binding</keyword>
<evidence type="ECO:0000256" key="4">
    <source>
        <dbReference type="ARBA" id="ARBA00022801"/>
    </source>
</evidence>
<evidence type="ECO:0000256" key="5">
    <source>
        <dbReference type="ARBA" id="ARBA00022833"/>
    </source>
</evidence>
<dbReference type="CDD" id="cd07742">
    <property type="entry name" value="metallo-hydrolase-like_MBL-fold"/>
    <property type="match status" value="1"/>
</dbReference>
<dbReference type="GO" id="GO:0046872">
    <property type="term" value="F:metal ion binding"/>
    <property type="evidence" value="ECO:0007669"/>
    <property type="project" value="UniProtKB-KW"/>
</dbReference>